<evidence type="ECO:0000313" key="12">
    <source>
        <dbReference type="EMBL" id="CAD6440017.1"/>
    </source>
</evidence>
<evidence type="ECO:0000256" key="8">
    <source>
        <dbReference type="ARBA" id="ARBA00022989"/>
    </source>
</evidence>
<evidence type="ECO:0000256" key="7">
    <source>
        <dbReference type="ARBA" id="ARBA00022927"/>
    </source>
</evidence>
<keyword evidence="8 10" id="KW-1133">Transmembrane helix</keyword>
<dbReference type="GO" id="GO:0005085">
    <property type="term" value="F:guanyl-nucleotide exchange factor activity"/>
    <property type="evidence" value="ECO:0007669"/>
    <property type="project" value="InterPro"/>
</dbReference>
<dbReference type="GO" id="GO:0005789">
    <property type="term" value="C:endoplasmic reticulum membrane"/>
    <property type="evidence" value="ECO:0007669"/>
    <property type="project" value="UniProtKB-SubCell"/>
</dbReference>
<evidence type="ECO:0000256" key="9">
    <source>
        <dbReference type="ARBA" id="ARBA00023136"/>
    </source>
</evidence>
<dbReference type="GO" id="GO:0003400">
    <property type="term" value="P:regulation of COPII vesicle coating"/>
    <property type="evidence" value="ECO:0007669"/>
    <property type="project" value="UniProtKB-UniRule"/>
</dbReference>
<feature type="transmembrane region" description="Helical" evidence="10">
    <location>
        <begin position="447"/>
        <end position="465"/>
    </location>
</feature>
<evidence type="ECO:0000256" key="5">
    <source>
        <dbReference type="ARBA" id="ARBA00022824"/>
    </source>
</evidence>
<dbReference type="Gene3D" id="2.130.10.10">
    <property type="entry name" value="YVTN repeat-like/Quinoprotein amine dehydrogenase"/>
    <property type="match status" value="1"/>
</dbReference>
<evidence type="ECO:0000256" key="6">
    <source>
        <dbReference type="ARBA" id="ARBA00022892"/>
    </source>
</evidence>
<dbReference type="OrthoDB" id="16538at2759"/>
<feature type="compositionally biased region" description="Low complexity" evidence="11">
    <location>
        <begin position="521"/>
        <end position="535"/>
    </location>
</feature>
<evidence type="ECO:0000256" key="10">
    <source>
        <dbReference type="RuleBase" id="RU369019"/>
    </source>
</evidence>
<keyword evidence="7 10" id="KW-0653">Protein transport</keyword>
<gene>
    <name evidence="12" type="ORF">SCLTRI_LOCUS649</name>
</gene>
<feature type="region of interest" description="Disordered" evidence="11">
    <location>
        <begin position="508"/>
        <end position="544"/>
    </location>
</feature>
<organism evidence="12 13">
    <name type="scientific">Sclerotinia trifoliorum</name>
    <dbReference type="NCBI Taxonomy" id="28548"/>
    <lineage>
        <taxon>Eukaryota</taxon>
        <taxon>Fungi</taxon>
        <taxon>Dikarya</taxon>
        <taxon>Ascomycota</taxon>
        <taxon>Pezizomycotina</taxon>
        <taxon>Leotiomycetes</taxon>
        <taxon>Helotiales</taxon>
        <taxon>Sclerotiniaceae</taxon>
        <taxon>Sclerotinia</taxon>
    </lineage>
</organism>
<accession>A0A8H2ZLH3</accession>
<dbReference type="PANTHER" id="PTHR23284">
    <property type="entry name" value="PROLACTIN REGULATORY ELEMENT BINDING PROTEIN"/>
    <property type="match status" value="1"/>
</dbReference>
<dbReference type="GO" id="GO:0006888">
    <property type="term" value="P:endoplasmic reticulum to Golgi vesicle-mediated transport"/>
    <property type="evidence" value="ECO:0007669"/>
    <property type="project" value="UniProtKB-UniRule"/>
</dbReference>
<keyword evidence="13" id="KW-1185">Reference proteome</keyword>
<evidence type="ECO:0000256" key="11">
    <source>
        <dbReference type="SAM" id="MobiDB-lite"/>
    </source>
</evidence>
<sequence length="544" mass="58721">MAPLIPSAKSTLSYPLYACDFDPINPSRLVVGGGGGAGRTGVGNKITLLDTSNPNELVEAAEIDLSKEEDNVTSLAVGQPQGKTSLIYAGVNSSPEELGKGINAHFRVIGIEPVATGEGKGKITQSVATTSKLSEISRISLFTHVERDLYQRVTRLSRPYLGQSQWGAVATGLAKDSEIVLFETARTGPPTSKGAIKLAKEAVDMDFIQTGKDDYLFAYADDHDIYVRKLGSIDDGAESECVYITPASRGKEKVTLPSFRSIRWLTKDFIVMLTNIHSQGGVVVQILRLPPSGKGQCRIAQSHRLPSSITKATGLAVSNLTPPVAPDEEQDYTQFVIAVAGHDISISLFKVDLQHELNNYLVTPIKPFRTFKNVHPLQITGITFSNFTPPTGPITASTPPQYLKLASVGVSNTVIVHTLPLFPVPLSVKRGQSHTPRYVVALPSSKAIYSFGIILSMLLAVFVAIMMQSILEIRGVVEPHLGAANYLPIPLQEALGKPYRFPSNYNTLNTQSSTPPISPNSPETSPSPRLLRLSPIPRPKLPSL</sequence>
<name>A0A8H2ZLH3_9HELO</name>
<evidence type="ECO:0000313" key="13">
    <source>
        <dbReference type="Proteomes" id="UP000624404"/>
    </source>
</evidence>
<evidence type="ECO:0000256" key="2">
    <source>
        <dbReference type="ARBA" id="ARBA00022574"/>
    </source>
</evidence>
<dbReference type="GO" id="GO:0015031">
    <property type="term" value="P:protein transport"/>
    <property type="evidence" value="ECO:0007669"/>
    <property type="project" value="UniProtKB-KW"/>
</dbReference>
<keyword evidence="2 10" id="KW-0853">WD repeat</keyword>
<dbReference type="InterPro" id="IPR045260">
    <property type="entry name" value="Sec12-like"/>
</dbReference>
<proteinExistence type="inferred from homology"/>
<keyword evidence="1 10" id="KW-0813">Transport</keyword>
<evidence type="ECO:0000256" key="3">
    <source>
        <dbReference type="ARBA" id="ARBA00022692"/>
    </source>
</evidence>
<keyword evidence="3 10" id="KW-0812">Transmembrane</keyword>
<protein>
    <recommendedName>
        <fullName evidence="10">Guanine nucleotide-exchange factor SEC12</fullName>
    </recommendedName>
</protein>
<dbReference type="Proteomes" id="UP000624404">
    <property type="component" value="Unassembled WGS sequence"/>
</dbReference>
<comment type="subcellular location">
    <subcellularLocation>
        <location evidence="10">Endoplasmic reticulum membrane</location>
        <topology evidence="10">Single-pass type II membrane protein</topology>
    </subcellularLocation>
    <subcellularLocation>
        <location evidence="10">Golgi apparatus membrane</location>
        <topology evidence="10">Single-pass type II membrane protein</topology>
    </subcellularLocation>
</comment>
<dbReference type="InterPro" id="IPR015943">
    <property type="entry name" value="WD40/YVTN_repeat-like_dom_sf"/>
</dbReference>
<dbReference type="GO" id="GO:0000139">
    <property type="term" value="C:Golgi membrane"/>
    <property type="evidence" value="ECO:0007669"/>
    <property type="project" value="UniProtKB-SubCell"/>
</dbReference>
<reference evidence="12" key="1">
    <citation type="submission" date="2020-10" db="EMBL/GenBank/DDBJ databases">
        <authorList>
            <person name="Kusch S."/>
        </authorList>
    </citation>
    <scope>NUCLEOTIDE SEQUENCE</scope>
    <source>
        <strain evidence="12">SwB9</strain>
    </source>
</reference>
<keyword evidence="5 10" id="KW-0256">Endoplasmic reticulum</keyword>
<keyword evidence="6" id="KW-0931">ER-Golgi transport</keyword>
<dbReference type="PANTHER" id="PTHR23284:SF0">
    <property type="entry name" value="PROLACTIN REGULATORY ELEMENT-BINDING PROTEIN"/>
    <property type="match status" value="1"/>
</dbReference>
<comment type="similarity">
    <text evidence="10">Belongs to the WD repeat SEC12 family.</text>
</comment>
<dbReference type="EMBL" id="CAJHIA010000002">
    <property type="protein sequence ID" value="CAD6440017.1"/>
    <property type="molecule type" value="Genomic_DNA"/>
</dbReference>
<comment type="function">
    <text evidence="10">Guanine nucleotide-exchange factor (GEF) required for the formation or budding of transport vesicles from the ER.</text>
</comment>
<comment type="caution">
    <text evidence="12">The sequence shown here is derived from an EMBL/GenBank/DDBJ whole genome shotgun (WGS) entry which is preliminary data.</text>
</comment>
<keyword evidence="9 10" id="KW-0472">Membrane</keyword>
<evidence type="ECO:0000256" key="1">
    <source>
        <dbReference type="ARBA" id="ARBA00022448"/>
    </source>
</evidence>
<dbReference type="AlphaFoldDB" id="A0A8H2ZLH3"/>
<evidence type="ECO:0000256" key="4">
    <source>
        <dbReference type="ARBA" id="ARBA00022737"/>
    </source>
</evidence>
<keyword evidence="4 10" id="KW-0677">Repeat</keyword>
<dbReference type="FunFam" id="2.130.10.10:FF:001559">
    <property type="entry name" value="Uncharacterized protein"/>
    <property type="match status" value="1"/>
</dbReference>